<feature type="active site" description="Proton donor" evidence="4">
    <location>
        <position position="51"/>
    </location>
</feature>
<evidence type="ECO:0000256" key="3">
    <source>
        <dbReference type="ARBA" id="ARBA00023002"/>
    </source>
</evidence>
<dbReference type="PANTHER" id="PTHR43827:SF3">
    <property type="entry name" value="NADP-DEPENDENT OXIDOREDUCTASE DOMAIN-CONTAINING PROTEIN"/>
    <property type="match status" value="1"/>
</dbReference>
<evidence type="ECO:0000256" key="2">
    <source>
        <dbReference type="ARBA" id="ARBA00022857"/>
    </source>
</evidence>
<dbReference type="STRING" id="863227.GCA_000373005_04233"/>
<evidence type="ECO:0000256" key="5">
    <source>
        <dbReference type="PIRSR" id="PIRSR000097-2"/>
    </source>
</evidence>
<dbReference type="PRINTS" id="PR00069">
    <property type="entry name" value="ALDKETRDTASE"/>
</dbReference>
<keyword evidence="3" id="KW-0560">Oxidoreductase</keyword>
<evidence type="ECO:0000256" key="7">
    <source>
        <dbReference type="SAM" id="MobiDB-lite"/>
    </source>
</evidence>
<evidence type="ECO:0000313" key="10">
    <source>
        <dbReference type="Proteomes" id="UP000235777"/>
    </source>
</evidence>
<organism evidence="9 10">
    <name type="scientific">Trinickia symbiotica</name>
    <dbReference type="NCBI Taxonomy" id="863227"/>
    <lineage>
        <taxon>Bacteria</taxon>
        <taxon>Pseudomonadati</taxon>
        <taxon>Pseudomonadota</taxon>
        <taxon>Betaproteobacteria</taxon>
        <taxon>Burkholderiales</taxon>
        <taxon>Burkholderiaceae</taxon>
        <taxon>Trinickia</taxon>
    </lineage>
</organism>
<proteinExistence type="inferred from homology"/>
<dbReference type="SUPFAM" id="SSF51430">
    <property type="entry name" value="NAD(P)-linked oxidoreductase"/>
    <property type="match status" value="1"/>
</dbReference>
<feature type="domain" description="NADP-dependent oxidoreductase" evidence="8">
    <location>
        <begin position="23"/>
        <end position="275"/>
    </location>
</feature>
<name>A0A2N7WL82_9BURK</name>
<feature type="region of interest" description="Disordered" evidence="7">
    <location>
        <begin position="274"/>
        <end position="299"/>
    </location>
</feature>
<dbReference type="EMBL" id="PNYC01000035">
    <property type="protein sequence ID" value="PMS30111.1"/>
    <property type="molecule type" value="Genomic_DNA"/>
</dbReference>
<dbReference type="OrthoDB" id="9804790at2"/>
<dbReference type="Gene3D" id="3.20.20.100">
    <property type="entry name" value="NADP-dependent oxidoreductase domain"/>
    <property type="match status" value="1"/>
</dbReference>
<evidence type="ECO:0000256" key="1">
    <source>
        <dbReference type="ARBA" id="ARBA00007905"/>
    </source>
</evidence>
<dbReference type="RefSeq" id="WP_026230074.1">
    <property type="nucleotide sequence ID" value="NZ_KB890195.1"/>
</dbReference>
<dbReference type="PIRSF" id="PIRSF000097">
    <property type="entry name" value="AKR"/>
    <property type="match status" value="1"/>
</dbReference>
<dbReference type="Proteomes" id="UP000235777">
    <property type="component" value="Unassembled WGS sequence"/>
</dbReference>
<evidence type="ECO:0000313" key="9">
    <source>
        <dbReference type="EMBL" id="PMS30111.1"/>
    </source>
</evidence>
<evidence type="ECO:0000256" key="4">
    <source>
        <dbReference type="PIRSR" id="PIRSR000097-1"/>
    </source>
</evidence>
<dbReference type="InterPro" id="IPR023210">
    <property type="entry name" value="NADP_OxRdtase_dom"/>
</dbReference>
<sequence>MSKSPLITLSNNVKMPALGLGVLRTAPQETARAVETAIGAGYRLIDTAAGYLNERDVGAGIRASGIDRAEMFITTKLWIGHYGYDATLRSFDASLKRLGLDYLDLYLLHWPLPGEFDDTAESYRAVEKLLAEGRVRAIGVANFMPHHLENLRARTEVVPAVNQIEMNPFFIQWEAWKANTEHGIVTQSWAPLGGTYMRRPGAVPTPAKSPLEHLVVVSIADKHGKTPAQVVIRWHIQRGLSAVAKSTHPERIKQNFEVFDFTLTEDELARIDGLDTGRRAGNDPDAVTSTSFKVDVDSQ</sequence>
<dbReference type="FunFam" id="3.20.20.100:FF:000015">
    <property type="entry name" value="Oxidoreductase, aldo/keto reductase family"/>
    <property type="match status" value="1"/>
</dbReference>
<dbReference type="InterPro" id="IPR036812">
    <property type="entry name" value="NAD(P)_OxRdtase_dom_sf"/>
</dbReference>
<protein>
    <submittedName>
        <fullName evidence="9">Aldo/keto reductase</fullName>
    </submittedName>
</protein>
<dbReference type="AlphaFoldDB" id="A0A2N7WL82"/>
<dbReference type="PROSITE" id="PS00063">
    <property type="entry name" value="ALDOKETO_REDUCTASE_3"/>
    <property type="match status" value="1"/>
</dbReference>
<reference evidence="9 10" key="1">
    <citation type="submission" date="2018-01" db="EMBL/GenBank/DDBJ databases">
        <title>Whole genome analyses suggest that Burkholderia sensu lato contains two further novel genera in the rhizoxinica-symbiotica group Mycetohabitans gen. nov., and Trinickia gen. nov.: implications for the evolution of diazotrophy and nodulation in the Burkholderiaceae.</title>
        <authorList>
            <person name="Estrada-de los Santos P."/>
            <person name="Palmer M."/>
            <person name="Chavez-Ramirez B."/>
            <person name="Beukes C."/>
            <person name="Steenkamp E.T."/>
            <person name="Hirsch A.M."/>
            <person name="Manyaka P."/>
            <person name="Maluk M."/>
            <person name="Lafos M."/>
            <person name="Crook M."/>
            <person name="Gross E."/>
            <person name="Simon M.F."/>
            <person name="Bueno dos Reis Junior F."/>
            <person name="Poole P.S."/>
            <person name="Venter S.N."/>
            <person name="James E.K."/>
        </authorList>
    </citation>
    <scope>NUCLEOTIDE SEQUENCE [LARGE SCALE GENOMIC DNA]</scope>
    <source>
        <strain evidence="9 10">JPY 581</strain>
    </source>
</reference>
<comment type="caution">
    <text evidence="9">The sequence shown here is derived from an EMBL/GenBank/DDBJ whole genome shotgun (WGS) entry which is preliminary data.</text>
</comment>
<keyword evidence="2" id="KW-0521">NADP</keyword>
<evidence type="ECO:0000259" key="8">
    <source>
        <dbReference type="Pfam" id="PF00248"/>
    </source>
</evidence>
<gene>
    <name evidence="9" type="ORF">C0Z20_30380</name>
</gene>
<dbReference type="PROSITE" id="PS00798">
    <property type="entry name" value="ALDOKETO_REDUCTASE_1"/>
    <property type="match status" value="1"/>
</dbReference>
<dbReference type="PANTHER" id="PTHR43827">
    <property type="entry name" value="2,5-DIKETO-D-GLUCONIC ACID REDUCTASE"/>
    <property type="match status" value="1"/>
</dbReference>
<feature type="site" description="Lowers pKa of active site Tyr" evidence="6">
    <location>
        <position position="76"/>
    </location>
</feature>
<keyword evidence="10" id="KW-1185">Reference proteome</keyword>
<dbReference type="Pfam" id="PF00248">
    <property type="entry name" value="Aldo_ket_red"/>
    <property type="match status" value="1"/>
</dbReference>
<dbReference type="GO" id="GO:0016616">
    <property type="term" value="F:oxidoreductase activity, acting on the CH-OH group of donors, NAD or NADP as acceptor"/>
    <property type="evidence" value="ECO:0007669"/>
    <property type="project" value="UniProtKB-ARBA"/>
</dbReference>
<evidence type="ECO:0000256" key="6">
    <source>
        <dbReference type="PIRSR" id="PIRSR000097-3"/>
    </source>
</evidence>
<dbReference type="InterPro" id="IPR020471">
    <property type="entry name" value="AKR"/>
</dbReference>
<feature type="binding site" evidence="5">
    <location>
        <position position="109"/>
    </location>
    <ligand>
        <name>substrate</name>
    </ligand>
</feature>
<accession>A0A2N7WL82</accession>
<dbReference type="InterPro" id="IPR018170">
    <property type="entry name" value="Aldo/ket_reductase_CS"/>
</dbReference>
<comment type="similarity">
    <text evidence="1">Belongs to the aldo/keto reductase family.</text>
</comment>